<accession>A0A2A6CMM8</accession>
<keyword evidence="2" id="KW-1185">Reference proteome</keyword>
<dbReference type="AlphaFoldDB" id="A0A2A6CMM8"/>
<name>A0A2A6CMM8_PRIPA</name>
<gene>
    <name evidence="1" type="primary">WBGene00284171</name>
</gene>
<accession>A0A8R1Z7S8</accession>
<evidence type="ECO:0000313" key="1">
    <source>
        <dbReference type="EnsemblMetazoa" id="PPA45802.1"/>
    </source>
</evidence>
<dbReference type="EnsemblMetazoa" id="PPA45802.1">
    <property type="protein sequence ID" value="PPA45802.1"/>
    <property type="gene ID" value="WBGene00284171"/>
</dbReference>
<reference evidence="1" key="2">
    <citation type="submission" date="2022-06" db="UniProtKB">
        <authorList>
            <consortium name="EnsemblMetazoa"/>
        </authorList>
    </citation>
    <scope>IDENTIFICATION</scope>
    <source>
        <strain evidence="1">PS312</strain>
    </source>
</reference>
<organism evidence="1 2">
    <name type="scientific">Pristionchus pacificus</name>
    <name type="common">Parasitic nematode worm</name>
    <dbReference type="NCBI Taxonomy" id="54126"/>
    <lineage>
        <taxon>Eukaryota</taxon>
        <taxon>Metazoa</taxon>
        <taxon>Ecdysozoa</taxon>
        <taxon>Nematoda</taxon>
        <taxon>Chromadorea</taxon>
        <taxon>Rhabditida</taxon>
        <taxon>Rhabditina</taxon>
        <taxon>Diplogasteromorpha</taxon>
        <taxon>Diplogasteroidea</taxon>
        <taxon>Neodiplogasteridae</taxon>
        <taxon>Pristionchus</taxon>
    </lineage>
</organism>
<reference evidence="2" key="1">
    <citation type="journal article" date="2008" name="Nat. Genet.">
        <title>The Pristionchus pacificus genome provides a unique perspective on nematode lifestyle and parasitism.</title>
        <authorList>
            <person name="Dieterich C."/>
            <person name="Clifton S.W."/>
            <person name="Schuster L.N."/>
            <person name="Chinwalla A."/>
            <person name="Delehaunty K."/>
            <person name="Dinkelacker I."/>
            <person name="Fulton L."/>
            <person name="Fulton R."/>
            <person name="Godfrey J."/>
            <person name="Minx P."/>
            <person name="Mitreva M."/>
            <person name="Roeseler W."/>
            <person name="Tian H."/>
            <person name="Witte H."/>
            <person name="Yang S.P."/>
            <person name="Wilson R.K."/>
            <person name="Sommer R.J."/>
        </authorList>
    </citation>
    <scope>NUCLEOTIDE SEQUENCE [LARGE SCALE GENOMIC DNA]</scope>
    <source>
        <strain evidence="2">PS312</strain>
    </source>
</reference>
<dbReference type="Proteomes" id="UP000005239">
    <property type="component" value="Unassembled WGS sequence"/>
</dbReference>
<sequence length="155" mass="18081">MPTTICVRYVLSSSMCERYDPEESVNSLSKLPNTTFQERPGQFDPPQKMTLSDERMGRKSRKCREFEPLEYGANMSYWSVLSRMNSTLRQEIERRKDENPCCSQIAHRLVVEDERRPVDGAALKQLLQLLQITALDVERQQLRFIILSEIVVILK</sequence>
<evidence type="ECO:0000313" key="2">
    <source>
        <dbReference type="Proteomes" id="UP000005239"/>
    </source>
</evidence>
<proteinExistence type="predicted"/>
<protein>
    <submittedName>
        <fullName evidence="1">Uncharacterized protein</fullName>
    </submittedName>
</protein>